<evidence type="ECO:0000259" key="5">
    <source>
        <dbReference type="PROSITE" id="PS51858"/>
    </source>
</evidence>
<dbReference type="Gene3D" id="1.25.10.10">
    <property type="entry name" value="Leucine-rich Repeat Variant"/>
    <property type="match status" value="1"/>
</dbReference>
<dbReference type="SUPFAM" id="SSF48371">
    <property type="entry name" value="ARM repeat"/>
    <property type="match status" value="1"/>
</dbReference>
<protein>
    <recommendedName>
        <fullName evidence="5">PPPDE domain-containing protein</fullName>
    </recommendedName>
</protein>
<dbReference type="InterPro" id="IPR016024">
    <property type="entry name" value="ARM-type_fold"/>
</dbReference>
<evidence type="ECO:0000256" key="4">
    <source>
        <dbReference type="SAM" id="MobiDB-lite"/>
    </source>
</evidence>
<dbReference type="Pfam" id="PF05903">
    <property type="entry name" value="Peptidase_C97"/>
    <property type="match status" value="1"/>
</dbReference>
<feature type="compositionally biased region" description="Low complexity" evidence="4">
    <location>
        <begin position="190"/>
        <end position="200"/>
    </location>
</feature>
<comment type="similarity">
    <text evidence="1">Belongs to the DeSI family.</text>
</comment>
<sequence length="540" mass="59139">MSSSSTSPSSPSAQAVHLAIYDLSQGMARTLSSQFLGAQHAVDIIPHTAILAFGKEYYFGMGIQACRPHEFRMSRGIHPIEIQLLGYTTQTREEFEIWCQEQTISGNFDAAAYDFFHKNCNNFSEEAAKSGLGLSAGVPSHILELPAKFLSSPMGMMIRPWLEQMQIMNNNTGTVAFGSTTESSKQEVATPTNPWANIPANNPPAPSTGTTSNVGMHVETGTCTKVATPILDKQTALLAADAGIVDICVHRLKTTHHEEENEDICQLLLKLSDDAATWTNEEIRLVHSFLCNIIQNESSKCRSYALMLMRLVMLKHDHDDNTTPIAGILAQTMQLMMKLVHDEEDTSDKSEANRSMAWCVLSNAIGATNGATFALGCENEESSDGLRNDQSTGGYSFNQIVDRALKDCDSSKEKPWNAYLRQSAVAFLYNSARYLTFNDDAGTDKLSEGDDEHAFELSECIVSVLLGCIEHMQSENDATTMQRLYMTVGQILVSRAYGRAATTLVNDLGLMDEEVMRSAKLRGGNEVEGLASEVAALLRG</sequence>
<accession>A0ABD3LWG6</accession>
<dbReference type="GO" id="GO:0008233">
    <property type="term" value="F:peptidase activity"/>
    <property type="evidence" value="ECO:0007669"/>
    <property type="project" value="UniProtKB-KW"/>
</dbReference>
<organism evidence="6 7">
    <name type="scientific">Discostella pseudostelligera</name>
    <dbReference type="NCBI Taxonomy" id="259834"/>
    <lineage>
        <taxon>Eukaryota</taxon>
        <taxon>Sar</taxon>
        <taxon>Stramenopiles</taxon>
        <taxon>Ochrophyta</taxon>
        <taxon>Bacillariophyta</taxon>
        <taxon>Coscinodiscophyceae</taxon>
        <taxon>Thalassiosirophycidae</taxon>
        <taxon>Stephanodiscales</taxon>
        <taxon>Stephanodiscaceae</taxon>
        <taxon>Discostella</taxon>
    </lineage>
</organism>
<dbReference type="InterPro" id="IPR042266">
    <property type="entry name" value="PPPDE_sf"/>
</dbReference>
<dbReference type="Gene3D" id="3.90.1720.30">
    <property type="entry name" value="PPPDE domains"/>
    <property type="match status" value="1"/>
</dbReference>
<feature type="domain" description="PPPDE" evidence="5">
    <location>
        <begin position="14"/>
        <end position="163"/>
    </location>
</feature>
<keyword evidence="2" id="KW-0645">Protease</keyword>
<dbReference type="InterPro" id="IPR008580">
    <property type="entry name" value="PPPDE_dom"/>
</dbReference>
<evidence type="ECO:0000256" key="2">
    <source>
        <dbReference type="ARBA" id="ARBA00022670"/>
    </source>
</evidence>
<dbReference type="PANTHER" id="PTHR12378">
    <property type="entry name" value="DESUMOYLATING ISOPEPTIDASE"/>
    <property type="match status" value="1"/>
</dbReference>
<reference evidence="6 7" key="1">
    <citation type="submission" date="2024-10" db="EMBL/GenBank/DDBJ databases">
        <title>Updated reference genomes for cyclostephanoid diatoms.</title>
        <authorList>
            <person name="Roberts W.R."/>
            <person name="Alverson A.J."/>
        </authorList>
    </citation>
    <scope>NUCLEOTIDE SEQUENCE [LARGE SCALE GENOMIC DNA]</scope>
    <source>
        <strain evidence="6 7">AJA232-27</strain>
    </source>
</reference>
<dbReference type="Proteomes" id="UP001530293">
    <property type="component" value="Unassembled WGS sequence"/>
</dbReference>
<dbReference type="GO" id="GO:0006508">
    <property type="term" value="P:proteolysis"/>
    <property type="evidence" value="ECO:0007669"/>
    <property type="project" value="UniProtKB-KW"/>
</dbReference>
<dbReference type="PROSITE" id="PS51858">
    <property type="entry name" value="PPPDE"/>
    <property type="match status" value="1"/>
</dbReference>
<dbReference type="AlphaFoldDB" id="A0ABD3LWG6"/>
<gene>
    <name evidence="6" type="ORF">ACHAWU_002640</name>
</gene>
<dbReference type="SMART" id="SM01179">
    <property type="entry name" value="DUF862"/>
    <property type="match status" value="1"/>
</dbReference>
<keyword evidence="3" id="KW-0378">Hydrolase</keyword>
<dbReference type="EMBL" id="JALLBG020000315">
    <property type="protein sequence ID" value="KAL3756061.1"/>
    <property type="molecule type" value="Genomic_DNA"/>
</dbReference>
<evidence type="ECO:0000256" key="3">
    <source>
        <dbReference type="ARBA" id="ARBA00022801"/>
    </source>
</evidence>
<feature type="region of interest" description="Disordered" evidence="4">
    <location>
        <begin position="190"/>
        <end position="210"/>
    </location>
</feature>
<evidence type="ECO:0000313" key="7">
    <source>
        <dbReference type="Proteomes" id="UP001530293"/>
    </source>
</evidence>
<evidence type="ECO:0000313" key="6">
    <source>
        <dbReference type="EMBL" id="KAL3756061.1"/>
    </source>
</evidence>
<dbReference type="PANTHER" id="PTHR12378:SF7">
    <property type="entry name" value="DESUMOYLATING ISOPEPTIDASE 1"/>
    <property type="match status" value="1"/>
</dbReference>
<comment type="caution">
    <text evidence="6">The sequence shown here is derived from an EMBL/GenBank/DDBJ whole genome shotgun (WGS) entry which is preliminary data.</text>
</comment>
<proteinExistence type="inferred from homology"/>
<evidence type="ECO:0000256" key="1">
    <source>
        <dbReference type="ARBA" id="ARBA00008140"/>
    </source>
</evidence>
<dbReference type="InterPro" id="IPR011989">
    <property type="entry name" value="ARM-like"/>
</dbReference>
<name>A0ABD3LWG6_9STRA</name>
<keyword evidence="7" id="KW-1185">Reference proteome</keyword>